<evidence type="ECO:0000256" key="5">
    <source>
        <dbReference type="ARBA" id="ARBA00022527"/>
    </source>
</evidence>
<evidence type="ECO:0000313" key="25">
    <source>
        <dbReference type="EMBL" id="KAK1419887.1"/>
    </source>
</evidence>
<comment type="catalytic activity">
    <reaction evidence="18">
        <text>L-threonyl-[protein] + ATP = O-phospho-L-threonyl-[protein] + ADP + H(+)</text>
        <dbReference type="Rhea" id="RHEA:46608"/>
        <dbReference type="Rhea" id="RHEA-COMP:11060"/>
        <dbReference type="Rhea" id="RHEA-COMP:11605"/>
        <dbReference type="ChEBI" id="CHEBI:15378"/>
        <dbReference type="ChEBI" id="CHEBI:30013"/>
        <dbReference type="ChEBI" id="CHEBI:30616"/>
        <dbReference type="ChEBI" id="CHEBI:61977"/>
        <dbReference type="ChEBI" id="CHEBI:456216"/>
        <dbReference type="EC" id="2.7.11.1"/>
    </reaction>
</comment>
<dbReference type="InterPro" id="IPR017441">
    <property type="entry name" value="Protein_kinase_ATP_BS"/>
</dbReference>
<dbReference type="PROSITE" id="PS00108">
    <property type="entry name" value="PROTEIN_KINASE_ST"/>
    <property type="match status" value="1"/>
</dbReference>
<evidence type="ECO:0000256" key="16">
    <source>
        <dbReference type="ARBA" id="ARBA00023136"/>
    </source>
</evidence>
<keyword evidence="6" id="KW-0597">Phosphoprotein</keyword>
<dbReference type="InterPro" id="IPR051824">
    <property type="entry name" value="LRR_Rcpt-Like_S/T_Kinase"/>
</dbReference>
<dbReference type="GO" id="GO:0009409">
    <property type="term" value="P:response to cold"/>
    <property type="evidence" value="ECO:0007669"/>
    <property type="project" value="UniProtKB-ARBA"/>
</dbReference>
<evidence type="ECO:0000256" key="12">
    <source>
        <dbReference type="ARBA" id="ARBA00022741"/>
    </source>
</evidence>
<evidence type="ECO:0000256" key="23">
    <source>
        <dbReference type="SAM" id="SignalP"/>
    </source>
</evidence>
<keyword evidence="3" id="KW-0217">Developmental protein</keyword>
<keyword evidence="15 22" id="KW-1133">Transmembrane helix</keyword>
<dbReference type="SMART" id="SM00220">
    <property type="entry name" value="S_TKc"/>
    <property type="match status" value="1"/>
</dbReference>
<evidence type="ECO:0000256" key="6">
    <source>
        <dbReference type="ARBA" id="ARBA00022553"/>
    </source>
</evidence>
<comment type="similarity">
    <text evidence="21">Belongs to the protein kinase superfamily.</text>
</comment>
<dbReference type="GO" id="GO:0048508">
    <property type="term" value="P:embryonic meristem development"/>
    <property type="evidence" value="ECO:0007669"/>
    <property type="project" value="UniProtKB-ARBA"/>
</dbReference>
<feature type="signal peptide" evidence="23">
    <location>
        <begin position="1"/>
        <end position="21"/>
    </location>
</feature>
<evidence type="ECO:0000256" key="10">
    <source>
        <dbReference type="ARBA" id="ARBA00022729"/>
    </source>
</evidence>
<feature type="chain" id="PRO_5042076132" description="non-specific serine/threonine protein kinase" evidence="23">
    <location>
        <begin position="22"/>
        <end position="400"/>
    </location>
</feature>
<keyword evidence="14 20" id="KW-0067">ATP-binding</keyword>
<dbReference type="InterPro" id="IPR008271">
    <property type="entry name" value="Ser/Thr_kinase_AS"/>
</dbReference>
<feature type="domain" description="Protein kinase" evidence="24">
    <location>
        <begin position="118"/>
        <end position="398"/>
    </location>
</feature>
<dbReference type="Gene3D" id="3.30.200.20">
    <property type="entry name" value="Phosphorylase Kinase, domain 1"/>
    <property type="match status" value="1"/>
</dbReference>
<dbReference type="AlphaFoldDB" id="A0AAD8KBL0"/>
<name>A0AAD8KBL0_TARER</name>
<evidence type="ECO:0000256" key="4">
    <source>
        <dbReference type="ARBA" id="ARBA00022475"/>
    </source>
</evidence>
<dbReference type="EMBL" id="JAUHHV010000007">
    <property type="protein sequence ID" value="KAK1419887.1"/>
    <property type="molecule type" value="Genomic_DNA"/>
</dbReference>
<keyword evidence="10 23" id="KW-0732">Signal</keyword>
<evidence type="ECO:0000256" key="22">
    <source>
        <dbReference type="SAM" id="Phobius"/>
    </source>
</evidence>
<dbReference type="PANTHER" id="PTHR48006">
    <property type="entry name" value="LEUCINE-RICH REPEAT-CONTAINING PROTEIN DDB_G0281931-RELATED"/>
    <property type="match status" value="1"/>
</dbReference>
<dbReference type="InterPro" id="IPR011009">
    <property type="entry name" value="Kinase-like_dom_sf"/>
</dbReference>
<dbReference type="SUPFAM" id="SSF56112">
    <property type="entry name" value="Protein kinase-like (PK-like)"/>
    <property type="match status" value="1"/>
</dbReference>
<dbReference type="Proteomes" id="UP001229421">
    <property type="component" value="Unassembled WGS sequence"/>
</dbReference>
<keyword evidence="13" id="KW-0418">Kinase</keyword>
<gene>
    <name evidence="25" type="ORF">QVD17_29310</name>
</gene>
<evidence type="ECO:0000256" key="13">
    <source>
        <dbReference type="ARBA" id="ARBA00022777"/>
    </source>
</evidence>
<dbReference type="PROSITE" id="PS00107">
    <property type="entry name" value="PROTEIN_KINASE_ATP"/>
    <property type="match status" value="1"/>
</dbReference>
<sequence>MNISFALFALFQFLFLILVSGDVEPPSSRGGSVANGVKKKKRGISSLELGLILAALVMVLIVMVLIIVYFYIRKLNKSSRVAETVVSPPCSATERLVAFKEIGVPLTFESVVYATGNFASRNCIGSGGFGSTYRAEMCPGTTVAVKRLTVEMCQGVPQFNAEIRSLQRIEHANLIRLIGYYASSSEMFLVYNYLSGGNLEDFIRLKNENVRVTSVQTVVKIAVNVASALAFLHDKCDPRVLHRDVKPSNVLLDDDLNAYLSDFGLSRLLEGFRTHVTTGVAGTFGYVAPEYALACRVSDRADVYSYGVMLLELVSDKRALDPSFSGQENGFTIVSWAVMLQREERMTEAFDVGKWTAGAENVLMDLLLLGLKCTMETASRRPSMRQVVRYLKQIQSAFDS</sequence>
<dbReference type="InterPro" id="IPR000719">
    <property type="entry name" value="Prot_kinase_dom"/>
</dbReference>
<dbReference type="PROSITE" id="PS50011">
    <property type="entry name" value="PROTEIN_KINASE_DOM"/>
    <property type="match status" value="1"/>
</dbReference>
<comment type="catalytic activity">
    <reaction evidence="19">
        <text>L-seryl-[protein] + ATP = O-phospho-L-seryl-[protein] + ADP + H(+)</text>
        <dbReference type="Rhea" id="RHEA:17989"/>
        <dbReference type="Rhea" id="RHEA-COMP:9863"/>
        <dbReference type="Rhea" id="RHEA-COMP:11604"/>
        <dbReference type="ChEBI" id="CHEBI:15378"/>
        <dbReference type="ChEBI" id="CHEBI:29999"/>
        <dbReference type="ChEBI" id="CHEBI:30616"/>
        <dbReference type="ChEBI" id="CHEBI:83421"/>
        <dbReference type="ChEBI" id="CHEBI:456216"/>
        <dbReference type="EC" id="2.7.11.1"/>
    </reaction>
</comment>
<keyword evidence="7" id="KW-0433">Leucine-rich repeat</keyword>
<evidence type="ECO:0000256" key="7">
    <source>
        <dbReference type="ARBA" id="ARBA00022614"/>
    </source>
</evidence>
<evidence type="ECO:0000256" key="14">
    <source>
        <dbReference type="ARBA" id="ARBA00022840"/>
    </source>
</evidence>
<evidence type="ECO:0000256" key="18">
    <source>
        <dbReference type="ARBA" id="ARBA00047899"/>
    </source>
</evidence>
<keyword evidence="12 20" id="KW-0547">Nucleotide-binding</keyword>
<evidence type="ECO:0000256" key="19">
    <source>
        <dbReference type="ARBA" id="ARBA00048679"/>
    </source>
</evidence>
<dbReference type="PANTHER" id="PTHR48006:SF94">
    <property type="entry name" value="PROTEIN KINASE DOMAIN-CONTAINING PROTEIN"/>
    <property type="match status" value="1"/>
</dbReference>
<evidence type="ECO:0000256" key="3">
    <source>
        <dbReference type="ARBA" id="ARBA00022473"/>
    </source>
</evidence>
<keyword evidence="4" id="KW-1003">Cell membrane</keyword>
<proteinExistence type="inferred from homology"/>
<comment type="caution">
    <text evidence="25">The sequence shown here is derived from an EMBL/GenBank/DDBJ whole genome shotgun (WGS) entry which is preliminary data.</text>
</comment>
<dbReference type="GO" id="GO:0004674">
    <property type="term" value="F:protein serine/threonine kinase activity"/>
    <property type="evidence" value="ECO:0007669"/>
    <property type="project" value="UniProtKB-KW"/>
</dbReference>
<dbReference type="Gene3D" id="1.10.510.10">
    <property type="entry name" value="Transferase(Phosphotransferase) domain 1"/>
    <property type="match status" value="1"/>
</dbReference>
<evidence type="ECO:0000256" key="20">
    <source>
        <dbReference type="PROSITE-ProRule" id="PRU10141"/>
    </source>
</evidence>
<evidence type="ECO:0000259" key="24">
    <source>
        <dbReference type="PROSITE" id="PS50011"/>
    </source>
</evidence>
<reference evidence="25" key="1">
    <citation type="journal article" date="2023" name="bioRxiv">
        <title>Improved chromosome-level genome assembly for marigold (Tagetes erecta).</title>
        <authorList>
            <person name="Jiang F."/>
            <person name="Yuan L."/>
            <person name="Wang S."/>
            <person name="Wang H."/>
            <person name="Xu D."/>
            <person name="Wang A."/>
            <person name="Fan W."/>
        </authorList>
    </citation>
    <scope>NUCLEOTIDE SEQUENCE</scope>
    <source>
        <strain evidence="25">WSJ</strain>
        <tissue evidence="25">Leaf</tissue>
    </source>
</reference>
<evidence type="ECO:0000256" key="1">
    <source>
        <dbReference type="ARBA" id="ARBA00004251"/>
    </source>
</evidence>
<evidence type="ECO:0000256" key="9">
    <source>
        <dbReference type="ARBA" id="ARBA00022692"/>
    </source>
</evidence>
<evidence type="ECO:0000313" key="26">
    <source>
        <dbReference type="Proteomes" id="UP001229421"/>
    </source>
</evidence>
<comment type="subcellular location">
    <subcellularLocation>
        <location evidence="1">Cell membrane</location>
        <topology evidence="1">Single-pass type I membrane protein</topology>
    </subcellularLocation>
</comment>
<dbReference type="FunFam" id="3.30.200.20:FF:000260">
    <property type="entry name" value="LRR receptor-like serine/threonine-protein kinase RPK2"/>
    <property type="match status" value="1"/>
</dbReference>
<keyword evidence="16 22" id="KW-0472">Membrane</keyword>
<organism evidence="25 26">
    <name type="scientific">Tagetes erecta</name>
    <name type="common">African marigold</name>
    <dbReference type="NCBI Taxonomy" id="13708"/>
    <lineage>
        <taxon>Eukaryota</taxon>
        <taxon>Viridiplantae</taxon>
        <taxon>Streptophyta</taxon>
        <taxon>Embryophyta</taxon>
        <taxon>Tracheophyta</taxon>
        <taxon>Spermatophyta</taxon>
        <taxon>Magnoliopsida</taxon>
        <taxon>eudicotyledons</taxon>
        <taxon>Gunneridae</taxon>
        <taxon>Pentapetalae</taxon>
        <taxon>asterids</taxon>
        <taxon>campanulids</taxon>
        <taxon>Asterales</taxon>
        <taxon>Asteraceae</taxon>
        <taxon>Asteroideae</taxon>
        <taxon>Heliantheae alliance</taxon>
        <taxon>Tageteae</taxon>
        <taxon>Tagetes</taxon>
    </lineage>
</organism>
<dbReference type="FunFam" id="1.10.510.10:FF:000192">
    <property type="entry name" value="LRR receptor-like serine/threonine-protein kinase RPK2"/>
    <property type="match status" value="1"/>
</dbReference>
<keyword evidence="17" id="KW-0675">Receptor</keyword>
<dbReference type="EC" id="2.7.11.1" evidence="2"/>
<protein>
    <recommendedName>
        <fullName evidence="2">non-specific serine/threonine protein kinase</fullName>
        <ecNumber evidence="2">2.7.11.1</ecNumber>
    </recommendedName>
</protein>
<keyword evidence="5 21" id="KW-0723">Serine/threonine-protein kinase</keyword>
<evidence type="ECO:0000256" key="11">
    <source>
        <dbReference type="ARBA" id="ARBA00022737"/>
    </source>
</evidence>
<dbReference type="Pfam" id="PF00069">
    <property type="entry name" value="Pkinase"/>
    <property type="match status" value="1"/>
</dbReference>
<dbReference type="GO" id="GO:0005524">
    <property type="term" value="F:ATP binding"/>
    <property type="evidence" value="ECO:0007669"/>
    <property type="project" value="UniProtKB-UniRule"/>
</dbReference>
<evidence type="ECO:0000256" key="15">
    <source>
        <dbReference type="ARBA" id="ARBA00022989"/>
    </source>
</evidence>
<accession>A0AAD8KBL0</accession>
<evidence type="ECO:0000256" key="8">
    <source>
        <dbReference type="ARBA" id="ARBA00022679"/>
    </source>
</evidence>
<evidence type="ECO:0000256" key="21">
    <source>
        <dbReference type="RuleBase" id="RU000304"/>
    </source>
</evidence>
<feature type="binding site" evidence="20">
    <location>
        <position position="146"/>
    </location>
    <ligand>
        <name>ATP</name>
        <dbReference type="ChEBI" id="CHEBI:30616"/>
    </ligand>
</feature>
<keyword evidence="26" id="KW-1185">Reference proteome</keyword>
<dbReference type="GO" id="GO:0005886">
    <property type="term" value="C:plasma membrane"/>
    <property type="evidence" value="ECO:0007669"/>
    <property type="project" value="UniProtKB-SubCell"/>
</dbReference>
<evidence type="ECO:0000256" key="17">
    <source>
        <dbReference type="ARBA" id="ARBA00023170"/>
    </source>
</evidence>
<keyword evidence="11" id="KW-0677">Repeat</keyword>
<dbReference type="GO" id="GO:0009942">
    <property type="term" value="P:longitudinal axis specification"/>
    <property type="evidence" value="ECO:0007669"/>
    <property type="project" value="UniProtKB-ARBA"/>
</dbReference>
<keyword evidence="9 22" id="KW-0812">Transmembrane</keyword>
<evidence type="ECO:0000256" key="2">
    <source>
        <dbReference type="ARBA" id="ARBA00012513"/>
    </source>
</evidence>
<feature type="transmembrane region" description="Helical" evidence="22">
    <location>
        <begin position="49"/>
        <end position="72"/>
    </location>
</feature>
<keyword evidence="8" id="KW-0808">Transferase</keyword>
<dbReference type="GO" id="GO:0009414">
    <property type="term" value="P:response to water deprivation"/>
    <property type="evidence" value="ECO:0007669"/>
    <property type="project" value="UniProtKB-ARBA"/>
</dbReference>
<dbReference type="GO" id="GO:0009945">
    <property type="term" value="P:radial axis specification"/>
    <property type="evidence" value="ECO:0007669"/>
    <property type="project" value="UniProtKB-ARBA"/>
</dbReference>